<evidence type="ECO:0000313" key="4">
    <source>
        <dbReference type="EMBL" id="WSD09683.1"/>
    </source>
</evidence>
<evidence type="ECO:0000256" key="1">
    <source>
        <dbReference type="SAM" id="MobiDB-lite"/>
    </source>
</evidence>
<name>A0ABZ1GY19_9ACTN</name>
<sequence>MSTGRRFALLVATGRYDNQALRQLRSPVRDAHGLAEVLEDPLIGDFEVSRVVDGRHHEVTRAVELFFLDRRRDDVLLLHLSCHGIKDDNGELHFATTDTDHRLLASTSVPAAFLHTQMRRCRARSIVLLLDCCYSGAFLPGSKGDTVVHLRDELAGHGRAVLTATNRTEYAWEGDRLDELEPQPSKFTGAVIKGLRSGEADRDGDGVIGVHELYDYVYDELQAAQVVQRPQMWAELEHRVVVARSVRGQQQRQEQEQGQGRGQEQEQGREQGQGQGREQGQEQEQRHGHGPVSPGPSPSEEDPSARLPEVVLIAELLSGLACMEDARSRAEFAMVLGEELSRRVDLRGVRLREDVAMTAWAAVKQSGGVRALLWTVEFFEGQGVAAGLERQLVQGGSAASGSAPAAPTAPTASSAPRPAGEPESGAALRSDSPRRSRKVTLFLRLTGELSTLSCMADPEGRARFASVLGEQLDRPVDLRGTRLREDVVVIVRAALDVPRGDRVLASVVGLFEGARAAAAVEQIFDEPS</sequence>
<dbReference type="GeneID" id="91547041"/>
<dbReference type="EMBL" id="CP109134">
    <property type="protein sequence ID" value="WSD09683.1"/>
    <property type="molecule type" value="Genomic_DNA"/>
</dbReference>
<feature type="domain" description="Effector-associated" evidence="3">
    <location>
        <begin position="451"/>
        <end position="523"/>
    </location>
</feature>
<dbReference type="InterPro" id="IPR029030">
    <property type="entry name" value="Caspase-like_dom_sf"/>
</dbReference>
<dbReference type="NCBIfam" id="NF047832">
    <property type="entry name" value="caspase_w_EACC1"/>
    <property type="match status" value="1"/>
</dbReference>
<feature type="compositionally biased region" description="Low complexity" evidence="1">
    <location>
        <begin position="397"/>
        <end position="418"/>
    </location>
</feature>
<dbReference type="Proteomes" id="UP001335325">
    <property type="component" value="Chromosome"/>
</dbReference>
<dbReference type="Pfam" id="PF19956">
    <property type="entry name" value="EAD2"/>
    <property type="match status" value="2"/>
</dbReference>
<feature type="region of interest" description="Disordered" evidence="1">
    <location>
        <begin position="397"/>
        <end position="433"/>
    </location>
</feature>
<dbReference type="RefSeq" id="WP_326755434.1">
    <property type="nucleotide sequence ID" value="NZ_CP109134.1"/>
</dbReference>
<protein>
    <submittedName>
        <fullName evidence="4">Caspase family protein</fullName>
    </submittedName>
</protein>
<dbReference type="Pfam" id="PF00656">
    <property type="entry name" value="Peptidase_C14"/>
    <property type="match status" value="1"/>
</dbReference>
<evidence type="ECO:0000259" key="3">
    <source>
        <dbReference type="Pfam" id="PF19956"/>
    </source>
</evidence>
<dbReference type="InterPro" id="IPR018247">
    <property type="entry name" value="EF_Hand_1_Ca_BS"/>
</dbReference>
<proteinExistence type="predicted"/>
<accession>A0ABZ1GY19</accession>
<feature type="region of interest" description="Disordered" evidence="1">
    <location>
        <begin position="247"/>
        <end position="304"/>
    </location>
</feature>
<feature type="domain" description="Effector-associated" evidence="3">
    <location>
        <begin position="315"/>
        <end position="386"/>
    </location>
</feature>
<feature type="compositionally biased region" description="Low complexity" evidence="1">
    <location>
        <begin position="247"/>
        <end position="258"/>
    </location>
</feature>
<evidence type="ECO:0000259" key="2">
    <source>
        <dbReference type="Pfam" id="PF00656"/>
    </source>
</evidence>
<dbReference type="InterPro" id="IPR045431">
    <property type="entry name" value="EAD2"/>
</dbReference>
<dbReference type="InterPro" id="IPR011600">
    <property type="entry name" value="Pept_C14_caspase"/>
</dbReference>
<feature type="domain" description="Peptidase C14 caspase" evidence="2">
    <location>
        <begin position="5"/>
        <end position="238"/>
    </location>
</feature>
<dbReference type="PROSITE" id="PS00018">
    <property type="entry name" value="EF_HAND_1"/>
    <property type="match status" value="1"/>
</dbReference>
<gene>
    <name evidence="4" type="ORF">OIE73_30725</name>
</gene>
<keyword evidence="5" id="KW-1185">Reference proteome</keyword>
<evidence type="ECO:0000313" key="5">
    <source>
        <dbReference type="Proteomes" id="UP001335325"/>
    </source>
</evidence>
<organism evidence="4 5">
    <name type="scientific">Streptomyces hirsutus</name>
    <dbReference type="NCBI Taxonomy" id="35620"/>
    <lineage>
        <taxon>Bacteria</taxon>
        <taxon>Bacillati</taxon>
        <taxon>Actinomycetota</taxon>
        <taxon>Actinomycetes</taxon>
        <taxon>Kitasatosporales</taxon>
        <taxon>Streptomycetaceae</taxon>
        <taxon>Streptomyces</taxon>
    </lineage>
</organism>
<dbReference type="Gene3D" id="3.40.50.1460">
    <property type="match status" value="1"/>
</dbReference>
<dbReference type="SUPFAM" id="SSF52129">
    <property type="entry name" value="Caspase-like"/>
    <property type="match status" value="1"/>
</dbReference>
<reference evidence="4 5" key="1">
    <citation type="submission" date="2022-10" db="EMBL/GenBank/DDBJ databases">
        <title>The complete genomes of actinobacterial strains from the NBC collection.</title>
        <authorList>
            <person name="Joergensen T.S."/>
            <person name="Alvarez Arevalo M."/>
            <person name="Sterndorff E.B."/>
            <person name="Faurdal D."/>
            <person name="Vuksanovic O."/>
            <person name="Mourched A.-S."/>
            <person name="Charusanti P."/>
            <person name="Shaw S."/>
            <person name="Blin K."/>
            <person name="Weber T."/>
        </authorList>
    </citation>
    <scope>NUCLEOTIDE SEQUENCE [LARGE SCALE GENOMIC DNA]</scope>
    <source>
        <strain evidence="4 5">NBC 01753</strain>
    </source>
</reference>